<proteinExistence type="predicted"/>
<comment type="caution">
    <text evidence="1">The sequence shown here is derived from an EMBL/GenBank/DDBJ whole genome shotgun (WGS) entry which is preliminary data.</text>
</comment>
<organism evidence="1 2">
    <name type="scientific">Nocardioides marinisabuli</name>
    <dbReference type="NCBI Taxonomy" id="419476"/>
    <lineage>
        <taxon>Bacteria</taxon>
        <taxon>Bacillati</taxon>
        <taxon>Actinomycetota</taxon>
        <taxon>Actinomycetes</taxon>
        <taxon>Propionibacteriales</taxon>
        <taxon>Nocardioidaceae</taxon>
        <taxon>Nocardioides</taxon>
    </lineage>
</organism>
<evidence type="ECO:0000313" key="1">
    <source>
        <dbReference type="EMBL" id="NYD59259.1"/>
    </source>
</evidence>
<protein>
    <submittedName>
        <fullName evidence="1">Uncharacterized protein</fullName>
    </submittedName>
</protein>
<name>A0A7Y9JTY1_9ACTN</name>
<accession>A0A7Y9JTY1</accession>
<gene>
    <name evidence="1" type="ORF">BKA08_003497</name>
</gene>
<dbReference type="Proteomes" id="UP000516957">
    <property type="component" value="Unassembled WGS sequence"/>
</dbReference>
<reference evidence="1 2" key="1">
    <citation type="submission" date="2020-07" db="EMBL/GenBank/DDBJ databases">
        <title>Sequencing the genomes of 1000 actinobacteria strains.</title>
        <authorList>
            <person name="Klenk H.-P."/>
        </authorList>
    </citation>
    <scope>NUCLEOTIDE SEQUENCE [LARGE SCALE GENOMIC DNA]</scope>
    <source>
        <strain evidence="1 2">DSM 18965</strain>
    </source>
</reference>
<evidence type="ECO:0000313" key="2">
    <source>
        <dbReference type="Proteomes" id="UP000516957"/>
    </source>
</evidence>
<sequence>MRDDLRNKDDLSTDGLHEYAAARRRLAEEAGGLSYEQVRSRLQELDDRQGISRSRAHLELFSRLIKDERHYRGHPLRTAWWLLRHSRPRTLARRWREVRSGVVRLAG</sequence>
<keyword evidence="2" id="KW-1185">Reference proteome</keyword>
<dbReference type="EMBL" id="JACCBE010000001">
    <property type="protein sequence ID" value="NYD59259.1"/>
    <property type="molecule type" value="Genomic_DNA"/>
</dbReference>
<dbReference type="RefSeq" id="WP_246305181.1">
    <property type="nucleotide sequence ID" value="NZ_CP059163.1"/>
</dbReference>
<dbReference type="AlphaFoldDB" id="A0A7Y9JTY1"/>